<comment type="caution">
    <text evidence="2">The sequence shown here is derived from an EMBL/GenBank/DDBJ whole genome shotgun (WGS) entry which is preliminary data.</text>
</comment>
<protein>
    <recommendedName>
        <fullName evidence="4">DUF3828 domain-containing protein</fullName>
    </recommendedName>
</protein>
<gene>
    <name evidence="2" type="ORF">DFR46_0507</name>
</gene>
<feature type="signal peptide" evidence="1">
    <location>
        <begin position="1"/>
        <end position="23"/>
    </location>
</feature>
<evidence type="ECO:0000313" key="2">
    <source>
        <dbReference type="EMBL" id="RED15512.1"/>
    </source>
</evidence>
<proteinExistence type="predicted"/>
<dbReference type="Proteomes" id="UP000256310">
    <property type="component" value="Unassembled WGS sequence"/>
</dbReference>
<reference evidence="2 3" key="1">
    <citation type="submission" date="2018-07" db="EMBL/GenBank/DDBJ databases">
        <title>Genomic Encyclopedia of Type Strains, Phase IV (KMG-IV): sequencing the most valuable type-strain genomes for metagenomic binning, comparative biology and taxonomic classification.</title>
        <authorList>
            <person name="Goeker M."/>
        </authorList>
    </citation>
    <scope>NUCLEOTIDE SEQUENCE [LARGE SCALE GENOMIC DNA]</scope>
    <source>
        <strain evidence="2 3">DSM 26725</strain>
    </source>
</reference>
<evidence type="ECO:0000256" key="1">
    <source>
        <dbReference type="SAM" id="SignalP"/>
    </source>
</evidence>
<dbReference type="AlphaFoldDB" id="A0A3D9FD68"/>
<organism evidence="2 3">
    <name type="scientific">Parasphingopyxis lamellibrachiae</name>
    <dbReference type="NCBI Taxonomy" id="680125"/>
    <lineage>
        <taxon>Bacteria</taxon>
        <taxon>Pseudomonadati</taxon>
        <taxon>Pseudomonadota</taxon>
        <taxon>Alphaproteobacteria</taxon>
        <taxon>Sphingomonadales</taxon>
        <taxon>Sphingomonadaceae</taxon>
        <taxon>Parasphingopyxis</taxon>
    </lineage>
</organism>
<dbReference type="OrthoDB" id="7586086at2"/>
<keyword evidence="3" id="KW-1185">Reference proteome</keyword>
<sequence>MPIARQASVVLAAFLLSGCFAEASNSNPAEPEFAASETTPDADLESARTFVESVYQSYIDGNGIEAFSAVIAPELLALMGDEYGADPLCACQDFGDFSYAIERMEAVDDDVIAEVSFSNFGSGQTVALRLSRTDGEWRVADIGYPDMPSLADALRDGS</sequence>
<feature type="chain" id="PRO_5017552885" description="DUF3828 domain-containing protein" evidence="1">
    <location>
        <begin position="24"/>
        <end position="158"/>
    </location>
</feature>
<dbReference type="EMBL" id="QRDP01000004">
    <property type="protein sequence ID" value="RED15512.1"/>
    <property type="molecule type" value="Genomic_DNA"/>
</dbReference>
<dbReference type="Gene3D" id="3.10.450.50">
    <property type="match status" value="1"/>
</dbReference>
<dbReference type="PROSITE" id="PS51257">
    <property type="entry name" value="PROKAR_LIPOPROTEIN"/>
    <property type="match status" value="1"/>
</dbReference>
<dbReference type="RefSeq" id="WP_116235025.1">
    <property type="nucleotide sequence ID" value="NZ_QRDP01000004.1"/>
</dbReference>
<accession>A0A3D9FD68</accession>
<name>A0A3D9FD68_9SPHN</name>
<evidence type="ECO:0000313" key="3">
    <source>
        <dbReference type="Proteomes" id="UP000256310"/>
    </source>
</evidence>
<evidence type="ECO:0008006" key="4">
    <source>
        <dbReference type="Google" id="ProtNLM"/>
    </source>
</evidence>
<keyword evidence="1" id="KW-0732">Signal</keyword>